<evidence type="ECO:0000259" key="4">
    <source>
        <dbReference type="Pfam" id="PF00049"/>
    </source>
</evidence>
<proteinExistence type="inferred from homology"/>
<organism evidence="5 6">
    <name type="scientific">Scleropages formosus</name>
    <name type="common">Asian bonytongue</name>
    <name type="synonym">Osteoglossum formosum</name>
    <dbReference type="NCBI Taxonomy" id="113540"/>
    <lineage>
        <taxon>Eukaryota</taxon>
        <taxon>Metazoa</taxon>
        <taxon>Chordata</taxon>
        <taxon>Craniata</taxon>
        <taxon>Vertebrata</taxon>
        <taxon>Euteleostomi</taxon>
        <taxon>Actinopterygii</taxon>
        <taxon>Neopterygii</taxon>
        <taxon>Teleostei</taxon>
        <taxon>Osteoglossocephala</taxon>
        <taxon>Osteoglossomorpha</taxon>
        <taxon>Osteoglossiformes</taxon>
        <taxon>Osteoglossidae</taxon>
        <taxon>Scleropages</taxon>
    </lineage>
</organism>
<accession>A0A0P7V9C5</accession>
<reference evidence="5 6" key="1">
    <citation type="submission" date="2015-08" db="EMBL/GenBank/DDBJ databases">
        <title>The genome of the Asian arowana (Scleropages formosus).</title>
        <authorList>
            <person name="Tan M.H."/>
            <person name="Gan H.M."/>
            <person name="Croft L.J."/>
            <person name="Austin C.M."/>
        </authorList>
    </citation>
    <scope>NUCLEOTIDE SEQUENCE [LARGE SCALE GENOMIC DNA]</scope>
    <source>
        <strain evidence="5">Aro1</strain>
    </source>
</reference>
<evidence type="ECO:0000313" key="5">
    <source>
        <dbReference type="EMBL" id="KPP69752.1"/>
    </source>
</evidence>
<dbReference type="PANTHER" id="PTHR46845:SF2">
    <property type="entry name" value="INSULIN-LIKE GROWTH FACTOR 3"/>
    <property type="match status" value="1"/>
</dbReference>
<dbReference type="GO" id="GO:0005615">
    <property type="term" value="C:extracellular space"/>
    <property type="evidence" value="ECO:0007669"/>
    <property type="project" value="TreeGrafter"/>
</dbReference>
<sequence>MKLLRPTGPPGYEPVPCNRAAQVPTSRWPRLPLARPHDSKTRSSLRLPRSRLRAVRRPVPAWRFERSGCVRLERDRKKRARPRNLTGTQRGPSAVEEAGKAATSRGGTRLRGKGIVEQCCLRGCDLLDLEAYCAKPRRSRRFAPAAAPPPQATEDVNMAELRRRTGRPPKPVAAAHDGSAPQESLATLPRRGLGKARRGARWGR</sequence>
<evidence type="ECO:0000256" key="1">
    <source>
        <dbReference type="ARBA" id="ARBA00009034"/>
    </source>
</evidence>
<dbReference type="GO" id="GO:0005159">
    <property type="term" value="F:insulin-like growth factor receptor binding"/>
    <property type="evidence" value="ECO:0007669"/>
    <property type="project" value="TreeGrafter"/>
</dbReference>
<dbReference type="InterPro" id="IPR036438">
    <property type="entry name" value="Insulin-like_sf"/>
</dbReference>
<feature type="region of interest" description="Disordered" evidence="3">
    <location>
        <begin position="140"/>
        <end position="204"/>
    </location>
</feature>
<protein>
    <recommendedName>
        <fullName evidence="4">Insulin-like domain-containing protein</fullName>
    </recommendedName>
</protein>
<dbReference type="PROSITE" id="PS00262">
    <property type="entry name" value="INSULIN"/>
    <property type="match status" value="1"/>
</dbReference>
<keyword evidence="2" id="KW-1015">Disulfide bond</keyword>
<feature type="compositionally biased region" description="Basic residues" evidence="3">
    <location>
        <begin position="192"/>
        <end position="204"/>
    </location>
</feature>
<gene>
    <name evidence="5" type="ORF">Z043_111478</name>
</gene>
<dbReference type="AlphaFoldDB" id="A0A0P7V9C5"/>
<name>A0A0P7V9C5_SCLFO</name>
<dbReference type="Gene3D" id="1.10.100.10">
    <property type="entry name" value="Insulin-like"/>
    <property type="match status" value="1"/>
</dbReference>
<comment type="similarity">
    <text evidence="1">Belongs to the insulin family.</text>
</comment>
<evidence type="ECO:0000313" key="6">
    <source>
        <dbReference type="Proteomes" id="UP000034805"/>
    </source>
</evidence>
<dbReference type="GO" id="GO:0051897">
    <property type="term" value="P:positive regulation of phosphatidylinositol 3-kinase/protein kinase B signal transduction"/>
    <property type="evidence" value="ECO:0007669"/>
    <property type="project" value="TreeGrafter"/>
</dbReference>
<dbReference type="GO" id="GO:0005179">
    <property type="term" value="F:hormone activity"/>
    <property type="evidence" value="ECO:0007669"/>
    <property type="project" value="InterPro"/>
</dbReference>
<evidence type="ECO:0000256" key="3">
    <source>
        <dbReference type="SAM" id="MobiDB-lite"/>
    </source>
</evidence>
<dbReference type="GO" id="GO:0048009">
    <property type="term" value="P:insulin-like growth factor receptor signaling pathway"/>
    <property type="evidence" value="ECO:0007669"/>
    <property type="project" value="TreeGrafter"/>
</dbReference>
<dbReference type="InterPro" id="IPR016179">
    <property type="entry name" value="Insulin-like"/>
</dbReference>
<dbReference type="InterPro" id="IPR022353">
    <property type="entry name" value="Insulin_CS"/>
</dbReference>
<comment type="caution">
    <text evidence="5">The sequence shown here is derived from an EMBL/GenBank/DDBJ whole genome shotgun (WGS) entry which is preliminary data.</text>
</comment>
<dbReference type="EMBL" id="JARO02003800">
    <property type="protein sequence ID" value="KPP69752.1"/>
    <property type="molecule type" value="Genomic_DNA"/>
</dbReference>
<dbReference type="Pfam" id="PF00049">
    <property type="entry name" value="Insulin"/>
    <property type="match status" value="1"/>
</dbReference>
<feature type="region of interest" description="Disordered" evidence="3">
    <location>
        <begin position="75"/>
        <end position="107"/>
    </location>
</feature>
<dbReference type="GO" id="GO:0043066">
    <property type="term" value="P:negative regulation of apoptotic process"/>
    <property type="evidence" value="ECO:0007669"/>
    <property type="project" value="TreeGrafter"/>
</dbReference>
<evidence type="ECO:0000256" key="2">
    <source>
        <dbReference type="ARBA" id="ARBA00023157"/>
    </source>
</evidence>
<dbReference type="GO" id="GO:0008284">
    <property type="term" value="P:positive regulation of cell population proliferation"/>
    <property type="evidence" value="ECO:0007669"/>
    <property type="project" value="TreeGrafter"/>
</dbReference>
<dbReference type="GO" id="GO:0008283">
    <property type="term" value="P:cell population proliferation"/>
    <property type="evidence" value="ECO:0007669"/>
    <property type="project" value="TreeGrafter"/>
</dbReference>
<feature type="region of interest" description="Disordered" evidence="3">
    <location>
        <begin position="1"/>
        <end position="47"/>
    </location>
</feature>
<feature type="domain" description="Insulin-like" evidence="4">
    <location>
        <begin position="94"/>
        <end position="133"/>
    </location>
</feature>
<dbReference type="SUPFAM" id="SSF56994">
    <property type="entry name" value="Insulin-like"/>
    <property type="match status" value="1"/>
</dbReference>
<dbReference type="Proteomes" id="UP000034805">
    <property type="component" value="Unassembled WGS sequence"/>
</dbReference>
<dbReference type="PANTHER" id="PTHR46845">
    <property type="entry name" value="INSULIN-LIKE GROWTH FACTOR I"/>
    <property type="match status" value="1"/>
</dbReference>